<accession>A0ACA9Y6Z7</accession>
<organism evidence="1 2">
    <name type="scientific">[Candida] jaroonii</name>
    <dbReference type="NCBI Taxonomy" id="467808"/>
    <lineage>
        <taxon>Eukaryota</taxon>
        <taxon>Fungi</taxon>
        <taxon>Dikarya</taxon>
        <taxon>Ascomycota</taxon>
        <taxon>Saccharomycotina</taxon>
        <taxon>Pichiomycetes</taxon>
        <taxon>Debaryomycetaceae</taxon>
        <taxon>Yamadazyma</taxon>
    </lineage>
</organism>
<gene>
    <name evidence="1" type="ORF">CLIB1444_04S04984</name>
</gene>
<protein>
    <submittedName>
        <fullName evidence="1">Uncharacterized protein</fullName>
    </submittedName>
</protein>
<sequence>MAPVAQNSEIPPDLTEPERFAELKSKLIKPENVERVKASWKRLLVALNDMAEDIKRQGDSIIPSVDWSVVKAANGEYPPEIAKVFKERGILIVRNVVDRDVCLKWKDSMANFVGKHPEIGGYPTPITNWFAFWTEGEVNARSHPEVVALMKSMGQFFTIDDDSLPIDKESHVVYPDAFRIRPPGFGVSLDLHLDAGAIERWEDEVYREVYAPILEGRWEDFDPWRLDERAFAKTDLYSHLSTRPTATSAFRALQGWLALSDVKAGEGTIRVLPNIKLVNAYSILRPFFWADTEEIDLTSAKFPGVTFVGTGQFFLNKYMHHLRQAETVLSIPYANVGDYVFWHADVAHEVDKQHNGSEDSSVFFNAYCPLSPYNVENLLATHQAFLDGKAPRDFIKDKALGKHCEGDFEDNGAKKENILTDDGLKAMGFMEFDENQPGITKGQRIVRKMANEAIKSGKLR</sequence>
<dbReference type="Proteomes" id="UP001152531">
    <property type="component" value="Unassembled WGS sequence"/>
</dbReference>
<proteinExistence type="predicted"/>
<evidence type="ECO:0000313" key="1">
    <source>
        <dbReference type="EMBL" id="CAH6720656.1"/>
    </source>
</evidence>
<dbReference type="EMBL" id="CALSDN010000004">
    <property type="protein sequence ID" value="CAH6720656.1"/>
    <property type="molecule type" value="Genomic_DNA"/>
</dbReference>
<keyword evidence="2" id="KW-1185">Reference proteome</keyword>
<comment type="caution">
    <text evidence="1">The sequence shown here is derived from an EMBL/GenBank/DDBJ whole genome shotgun (WGS) entry which is preliminary data.</text>
</comment>
<name>A0ACA9Y6Z7_9ASCO</name>
<reference evidence="1" key="1">
    <citation type="submission" date="2022-06" db="EMBL/GenBank/DDBJ databases">
        <authorList>
            <person name="Legras J.-L."/>
            <person name="Devillers H."/>
            <person name="Grondin C."/>
        </authorList>
    </citation>
    <scope>NUCLEOTIDE SEQUENCE</scope>
    <source>
        <strain evidence="1">CLIB 1444</strain>
    </source>
</reference>
<evidence type="ECO:0000313" key="2">
    <source>
        <dbReference type="Proteomes" id="UP001152531"/>
    </source>
</evidence>